<keyword evidence="3" id="KW-1185">Reference proteome</keyword>
<gene>
    <name evidence="2" type="ORF">J2S18_002630</name>
</gene>
<feature type="coiled-coil region" evidence="1">
    <location>
        <begin position="16"/>
        <end position="83"/>
    </location>
</feature>
<dbReference type="Proteomes" id="UP001228504">
    <property type="component" value="Unassembled WGS sequence"/>
</dbReference>
<dbReference type="EMBL" id="JAUSUF010000011">
    <property type="protein sequence ID" value="MDQ0150681.1"/>
    <property type="molecule type" value="Genomic_DNA"/>
</dbReference>
<reference evidence="2 3" key="1">
    <citation type="submission" date="2023-07" db="EMBL/GenBank/DDBJ databases">
        <title>Genomic Encyclopedia of Type Strains, Phase IV (KMG-IV): sequencing the most valuable type-strain genomes for metagenomic binning, comparative biology and taxonomic classification.</title>
        <authorList>
            <person name="Goeker M."/>
        </authorList>
    </citation>
    <scope>NUCLEOTIDE SEQUENCE [LARGE SCALE GENOMIC DNA]</scope>
    <source>
        <strain evidence="2 3">DSM 20694</strain>
    </source>
</reference>
<keyword evidence="1" id="KW-0175">Coiled coil</keyword>
<evidence type="ECO:0000313" key="3">
    <source>
        <dbReference type="Proteomes" id="UP001228504"/>
    </source>
</evidence>
<protein>
    <submittedName>
        <fullName evidence="2">Rubrerythrin</fullName>
    </submittedName>
</protein>
<accession>A0ABT9UWH3</accession>
<evidence type="ECO:0000256" key="1">
    <source>
        <dbReference type="SAM" id="Coils"/>
    </source>
</evidence>
<organism evidence="2 3">
    <name type="scientific">Eubacterium multiforme</name>
    <dbReference type="NCBI Taxonomy" id="83339"/>
    <lineage>
        <taxon>Bacteria</taxon>
        <taxon>Bacillati</taxon>
        <taxon>Bacillota</taxon>
        <taxon>Clostridia</taxon>
        <taxon>Eubacteriales</taxon>
        <taxon>Eubacteriaceae</taxon>
        <taxon>Eubacterium</taxon>
    </lineage>
</organism>
<evidence type="ECO:0000313" key="2">
    <source>
        <dbReference type="EMBL" id="MDQ0150681.1"/>
    </source>
</evidence>
<proteinExistence type="predicted"/>
<dbReference type="RefSeq" id="WP_307487405.1">
    <property type="nucleotide sequence ID" value="NZ_JAUSUF010000011.1"/>
</dbReference>
<comment type="caution">
    <text evidence="2">The sequence shown here is derived from an EMBL/GenBank/DDBJ whole genome shotgun (WGS) entry which is preliminary data.</text>
</comment>
<name>A0ABT9UWH3_9FIRM</name>
<sequence length="192" mass="22519">MEFNEQLRGEIESNLNKKTENTINNLNELIEKCNQTIKTSINKRKEYIKSGDLTNSKKQQALINGAREDIENYKEILENVSKVKSMEKDQYEILAKKIEQYYFTEIKNKSQELLNKFSELKEIALSLNQLEEKKNDIALELYTKADGYENKYRQVANVYADRDLINIIINQGNGSIENRIKNQIEKFDIVLE</sequence>